<proteinExistence type="predicted"/>
<keyword evidence="2" id="KW-1185">Reference proteome</keyword>
<sequence length="226" mass="25886">MAKQQQQKKIIDNLHDYVESLKRFDPYEEYNECWVVETLRHFISLYRWNTLSRMNNCDESSEIDFVLQMWVQLDKAFPNLYIDTRRDVSCAATLTHVNGERCIDGVNPIAAQVKIVRPDLVLTKENLEYGLGEVGKHGLFEIGKKEVVETKLHSPEVLKDMFLRAVAKTANDEKVVGQFKTVCFNQTCFRVSLSVIDCPSGVICRMNTSEEYKVSNDISSFTSGIS</sequence>
<reference evidence="1 2" key="1">
    <citation type="submission" date="2020-12" db="EMBL/GenBank/DDBJ databases">
        <title>Metabolic potential, ecology and presence of endohyphal bacteria is reflected in genomic diversity of Mucoromycotina.</title>
        <authorList>
            <person name="Muszewska A."/>
            <person name="Okrasinska A."/>
            <person name="Steczkiewicz K."/>
            <person name="Drgas O."/>
            <person name="Orlowska M."/>
            <person name="Perlinska-Lenart U."/>
            <person name="Aleksandrzak-Piekarczyk T."/>
            <person name="Szatraj K."/>
            <person name="Zielenkiewicz U."/>
            <person name="Pilsyk S."/>
            <person name="Malc E."/>
            <person name="Mieczkowski P."/>
            <person name="Kruszewska J.S."/>
            <person name="Biernat P."/>
            <person name="Pawlowska J."/>
        </authorList>
    </citation>
    <scope>NUCLEOTIDE SEQUENCE [LARGE SCALE GENOMIC DNA]</scope>
    <source>
        <strain evidence="1 2">CBS 142.35</strain>
    </source>
</reference>
<comment type="caution">
    <text evidence="1">The sequence shown here is derived from an EMBL/GenBank/DDBJ whole genome shotgun (WGS) entry which is preliminary data.</text>
</comment>
<organism evidence="1 2">
    <name type="scientific">Circinella minor</name>
    <dbReference type="NCBI Taxonomy" id="1195481"/>
    <lineage>
        <taxon>Eukaryota</taxon>
        <taxon>Fungi</taxon>
        <taxon>Fungi incertae sedis</taxon>
        <taxon>Mucoromycota</taxon>
        <taxon>Mucoromycotina</taxon>
        <taxon>Mucoromycetes</taxon>
        <taxon>Mucorales</taxon>
        <taxon>Lichtheimiaceae</taxon>
        <taxon>Circinella</taxon>
    </lineage>
</organism>
<dbReference type="AlphaFoldDB" id="A0A8H7VGV6"/>
<dbReference type="OrthoDB" id="2283497at2759"/>
<evidence type="ECO:0000313" key="1">
    <source>
        <dbReference type="EMBL" id="KAG2218422.1"/>
    </source>
</evidence>
<dbReference type="Proteomes" id="UP000646827">
    <property type="component" value="Unassembled WGS sequence"/>
</dbReference>
<evidence type="ECO:0000313" key="2">
    <source>
        <dbReference type="Proteomes" id="UP000646827"/>
    </source>
</evidence>
<accession>A0A8H7VGV6</accession>
<gene>
    <name evidence="1" type="ORF">INT45_013166</name>
</gene>
<name>A0A8H7VGV6_9FUNG</name>
<dbReference type="EMBL" id="JAEPRB010000230">
    <property type="protein sequence ID" value="KAG2218422.1"/>
    <property type="molecule type" value="Genomic_DNA"/>
</dbReference>
<protein>
    <submittedName>
        <fullName evidence="1">Uncharacterized protein</fullName>
    </submittedName>
</protein>